<protein>
    <submittedName>
        <fullName evidence="3">Pyridoxamine 5-phosphate oxidase</fullName>
    </submittedName>
</protein>
<dbReference type="InterPro" id="IPR012349">
    <property type="entry name" value="Split_barrel_FMN-bd"/>
</dbReference>
<dbReference type="Proteomes" id="UP000053060">
    <property type="component" value="Unassembled WGS sequence"/>
</dbReference>
<gene>
    <name evidence="3" type="ORF">Z045_18500</name>
</gene>
<feature type="domain" description="Pyridoxamine 5'-phosphate oxidase N-terminal" evidence="2">
    <location>
        <begin position="63"/>
        <end position="153"/>
    </location>
</feature>
<dbReference type="Gene3D" id="2.30.110.10">
    <property type="entry name" value="Electron Transport, Fmn-binding Protein, Chain A"/>
    <property type="match status" value="1"/>
</dbReference>
<sequence length="231" mass="25613">MHCLAVGITDIGEEIGMGLRYHHLAFGPEAVARQEAAGSIVAYGADLDEPDRGPQPLSDRELALVRESFQFHMATVTPSGWPYVQYRSGPVGFLHHLGGQTIGFADHRGNQQFVSVGNIADNGRVALFLADFPLKRRLKVFGTARVVDADDDPQLLDRLRDLGDGRRISARCERSIVIDVEAFDWNCSRSLIPQYTDEAVRARIRPYIDEIDDLRAEVDSLRAQLKAAGEN</sequence>
<evidence type="ECO:0000256" key="1">
    <source>
        <dbReference type="SAM" id="Coils"/>
    </source>
</evidence>
<evidence type="ECO:0000313" key="4">
    <source>
        <dbReference type="Proteomes" id="UP000053060"/>
    </source>
</evidence>
<dbReference type="AlphaFoldDB" id="A0A0V9UHH9"/>
<keyword evidence="1" id="KW-0175">Coiled coil</keyword>
<dbReference type="Pfam" id="PF01243">
    <property type="entry name" value="PNPOx_N"/>
    <property type="match status" value="1"/>
</dbReference>
<dbReference type="EMBL" id="AZXY01000009">
    <property type="protein sequence ID" value="KSZ57457.1"/>
    <property type="molecule type" value="Genomic_DNA"/>
</dbReference>
<evidence type="ECO:0000313" key="3">
    <source>
        <dbReference type="EMBL" id="KSZ57457.1"/>
    </source>
</evidence>
<organism evidence="3 4">
    <name type="scientific">Rhodococcus pyridinivorans KG-16</name>
    <dbReference type="NCBI Taxonomy" id="1441730"/>
    <lineage>
        <taxon>Bacteria</taxon>
        <taxon>Bacillati</taxon>
        <taxon>Actinomycetota</taxon>
        <taxon>Actinomycetes</taxon>
        <taxon>Mycobacteriales</taxon>
        <taxon>Nocardiaceae</taxon>
        <taxon>Rhodococcus</taxon>
    </lineage>
</organism>
<proteinExistence type="predicted"/>
<feature type="coiled-coil region" evidence="1">
    <location>
        <begin position="204"/>
        <end position="231"/>
    </location>
</feature>
<reference evidence="3 4" key="2">
    <citation type="journal article" date="2016" name="Genome Announc.">
        <title>Draft Genome Sequence of a Versatile Hydrocarbon-Degrading Bacterium, Rhodococcus pyridinivorans Strain KG-16, Collected from Oil Fields in India.</title>
        <authorList>
            <person name="Aggarwal R.K."/>
            <person name="Dawar C."/>
            <person name="Phanindranath R."/>
            <person name="Mutnuri L."/>
            <person name="Dayal A.M."/>
        </authorList>
    </citation>
    <scope>NUCLEOTIDE SEQUENCE [LARGE SCALE GENOMIC DNA]</scope>
    <source>
        <strain evidence="3 4">KG-16</strain>
    </source>
</reference>
<name>A0A0V9UHH9_9NOCA</name>
<dbReference type="PATRIC" id="fig|1441730.3.peg.3860"/>
<reference evidence="4" key="1">
    <citation type="submission" date="2015-01" db="EMBL/GenBank/DDBJ databases">
        <title>Draft genome sequence of Rhodococcus pyridinivorans strain KG-16, a hydrocarbon-degrading bacterium.</title>
        <authorList>
            <person name="Aggarwal R.K."/>
            <person name="Dawar C."/>
        </authorList>
    </citation>
    <scope>NUCLEOTIDE SEQUENCE [LARGE SCALE GENOMIC DNA]</scope>
    <source>
        <strain evidence="4">KG-16</strain>
    </source>
</reference>
<comment type="caution">
    <text evidence="3">The sequence shown here is derived from an EMBL/GenBank/DDBJ whole genome shotgun (WGS) entry which is preliminary data.</text>
</comment>
<dbReference type="InterPro" id="IPR011576">
    <property type="entry name" value="Pyridox_Oxase_N"/>
</dbReference>
<evidence type="ECO:0000259" key="2">
    <source>
        <dbReference type="Pfam" id="PF01243"/>
    </source>
</evidence>
<dbReference type="PANTHER" id="PTHR42815:SF2">
    <property type="entry name" value="FAD-BINDING, PUTATIVE (AFU_ORTHOLOGUE AFUA_6G07600)-RELATED"/>
    <property type="match status" value="1"/>
</dbReference>
<dbReference type="SUPFAM" id="SSF50475">
    <property type="entry name" value="FMN-binding split barrel"/>
    <property type="match status" value="1"/>
</dbReference>
<dbReference type="PANTHER" id="PTHR42815">
    <property type="entry name" value="FAD-BINDING, PUTATIVE (AFU_ORTHOLOGUE AFUA_6G07600)-RELATED"/>
    <property type="match status" value="1"/>
</dbReference>
<accession>A0A0V9UHH9</accession>